<gene>
    <name evidence="1" type="ordered locus">Lcho_1879</name>
</gene>
<dbReference type="STRING" id="395495.Lcho_1879"/>
<dbReference type="Gene3D" id="3.40.50.300">
    <property type="entry name" value="P-loop containing nucleotide triphosphate hydrolases"/>
    <property type="match status" value="1"/>
</dbReference>
<dbReference type="SUPFAM" id="SSF52540">
    <property type="entry name" value="P-loop containing nucleoside triphosphate hydrolases"/>
    <property type="match status" value="1"/>
</dbReference>
<dbReference type="InterPro" id="IPR027417">
    <property type="entry name" value="P-loop_NTPase"/>
</dbReference>
<proteinExistence type="predicted"/>
<dbReference type="Pfam" id="PF13177">
    <property type="entry name" value="DNA_pol3_delta2"/>
    <property type="match status" value="1"/>
</dbReference>
<dbReference type="GO" id="GO:0003887">
    <property type="term" value="F:DNA-directed DNA polymerase activity"/>
    <property type="evidence" value="ECO:0007669"/>
    <property type="project" value="UniProtKB-EC"/>
</dbReference>
<dbReference type="GO" id="GO:0009360">
    <property type="term" value="C:DNA polymerase III complex"/>
    <property type="evidence" value="ECO:0007669"/>
    <property type="project" value="TreeGrafter"/>
</dbReference>
<reference evidence="1 2" key="1">
    <citation type="submission" date="2008-03" db="EMBL/GenBank/DDBJ databases">
        <title>Complete sequence of Leptothrix cholodnii SP-6.</title>
        <authorList>
            <consortium name="US DOE Joint Genome Institute"/>
            <person name="Copeland A."/>
            <person name="Lucas S."/>
            <person name="Lapidus A."/>
            <person name="Glavina del Rio T."/>
            <person name="Dalin E."/>
            <person name="Tice H."/>
            <person name="Bruce D."/>
            <person name="Goodwin L."/>
            <person name="Pitluck S."/>
            <person name="Chertkov O."/>
            <person name="Brettin T."/>
            <person name="Detter J.C."/>
            <person name="Han C."/>
            <person name="Kuske C.R."/>
            <person name="Schmutz J."/>
            <person name="Larimer F."/>
            <person name="Land M."/>
            <person name="Hauser L."/>
            <person name="Kyrpides N."/>
            <person name="Lykidis A."/>
            <person name="Emerson D."/>
            <person name="Richardson P."/>
        </authorList>
    </citation>
    <scope>NUCLEOTIDE SEQUENCE [LARGE SCALE GENOMIC DNA]</scope>
    <source>
        <strain evidence="2">ATCC 51168 / LMG 8142 / SP-6</strain>
    </source>
</reference>
<dbReference type="HOGENOM" id="CLU_006229_4_3_4"/>
<evidence type="ECO:0000313" key="1">
    <source>
        <dbReference type="EMBL" id="ACB34146.1"/>
    </source>
</evidence>
<protein>
    <submittedName>
        <fullName evidence="1">DNA polymerase III, delta prime subunit</fullName>
        <ecNumber evidence="1">2.7.7.7</ecNumber>
    </submittedName>
</protein>
<dbReference type="PANTHER" id="PTHR11669:SF8">
    <property type="entry name" value="DNA POLYMERASE III SUBUNIT DELTA"/>
    <property type="match status" value="1"/>
</dbReference>
<dbReference type="RefSeq" id="WP_012346907.1">
    <property type="nucleotide sequence ID" value="NC_010524.1"/>
</dbReference>
<dbReference type="KEGG" id="lch:Lcho_1879"/>
<sequence length="360" mass="37798">MVSSTRRAPAAAAERAPITTAADLPWLAEPLAQTLATQRSHALLVHGPTGVGQFEMALALARSWLCETPAGERPAGLACGRCGSCHLVDEHSHPDLRLLVPEAMRAQVGLDADDAASDDDGKKRKPSREIKVEQIRAAINFSELTAGRASLKVLVVYPAEALNTVAANALLKTLEEPPGTLRFVLASAAPQALPATVRSRCQSVPLRPPPADQALAWLESQGVAQAGVLLAASGQQPLAALAHHQAGLDGASWLALPTRVAAGDAGVFANWPLPQVVDVLQKLCHDRLLATLGLAPRYFPGSTVPPGDLARLTAWAAALRRHARSAEHPWSAGLAIEALLVEAHAADFTRGPSAPIHSRP</sequence>
<keyword evidence="2" id="KW-1185">Reference proteome</keyword>
<dbReference type="EC" id="2.7.7.7" evidence="1"/>
<organism evidence="1 2">
    <name type="scientific">Leptothrix cholodnii (strain ATCC 51168 / LMG 8142 / SP-6)</name>
    <name type="common">Leptothrix discophora (strain SP-6)</name>
    <dbReference type="NCBI Taxonomy" id="395495"/>
    <lineage>
        <taxon>Bacteria</taxon>
        <taxon>Pseudomonadati</taxon>
        <taxon>Pseudomonadota</taxon>
        <taxon>Betaproteobacteria</taxon>
        <taxon>Burkholderiales</taxon>
        <taxon>Sphaerotilaceae</taxon>
        <taxon>Leptothrix</taxon>
    </lineage>
</organism>
<dbReference type="PANTHER" id="PTHR11669">
    <property type="entry name" value="REPLICATION FACTOR C / DNA POLYMERASE III GAMMA-TAU SUBUNIT"/>
    <property type="match status" value="1"/>
</dbReference>
<dbReference type="GO" id="GO:0006261">
    <property type="term" value="P:DNA-templated DNA replication"/>
    <property type="evidence" value="ECO:0007669"/>
    <property type="project" value="TreeGrafter"/>
</dbReference>
<dbReference type="eggNOG" id="COG0470">
    <property type="taxonomic scope" value="Bacteria"/>
</dbReference>
<dbReference type="OrthoDB" id="9811073at2"/>
<dbReference type="AlphaFoldDB" id="B1Y019"/>
<evidence type="ECO:0000313" key="2">
    <source>
        <dbReference type="Proteomes" id="UP000001693"/>
    </source>
</evidence>
<keyword evidence="1" id="KW-0548">Nucleotidyltransferase</keyword>
<accession>B1Y019</accession>
<dbReference type="EMBL" id="CP001013">
    <property type="protein sequence ID" value="ACB34146.1"/>
    <property type="molecule type" value="Genomic_DNA"/>
</dbReference>
<dbReference type="Proteomes" id="UP000001693">
    <property type="component" value="Chromosome"/>
</dbReference>
<dbReference type="InterPro" id="IPR050238">
    <property type="entry name" value="DNA_Rep/Repair_Clamp_Loader"/>
</dbReference>
<name>B1Y019_LEPCP</name>
<keyword evidence="1" id="KW-0808">Transferase</keyword>